<dbReference type="EMBL" id="CP121671">
    <property type="protein sequence ID" value="WFT76637.1"/>
    <property type="molecule type" value="Genomic_DNA"/>
</dbReference>
<accession>A0ABY8J2B2</accession>
<dbReference type="Proteomes" id="UP001221597">
    <property type="component" value="Chromosome"/>
</dbReference>
<keyword evidence="1 2" id="KW-0436">Ligase</keyword>
<keyword evidence="6" id="KW-1185">Reference proteome</keyword>
<evidence type="ECO:0000259" key="3">
    <source>
        <dbReference type="Pfam" id="PF10079"/>
    </source>
</evidence>
<dbReference type="Pfam" id="PF10079">
    <property type="entry name" value="Rossmann-like_BshC"/>
    <property type="match status" value="1"/>
</dbReference>
<proteinExistence type="inferred from homology"/>
<dbReference type="PIRSF" id="PIRSF012535">
    <property type="entry name" value="UCP012535"/>
    <property type="match status" value="1"/>
</dbReference>
<organism evidence="5 6">
    <name type="scientific">Halobacillus naozhouensis</name>
    <dbReference type="NCBI Taxonomy" id="554880"/>
    <lineage>
        <taxon>Bacteria</taxon>
        <taxon>Bacillati</taxon>
        <taxon>Bacillota</taxon>
        <taxon>Bacilli</taxon>
        <taxon>Bacillales</taxon>
        <taxon>Bacillaceae</taxon>
        <taxon>Halobacillus</taxon>
    </lineage>
</organism>
<protein>
    <recommendedName>
        <fullName evidence="2">Putative cysteine ligase BshC</fullName>
        <ecNumber evidence="2">6.-.-.-</ecNumber>
    </recommendedName>
</protein>
<evidence type="ECO:0000313" key="5">
    <source>
        <dbReference type="EMBL" id="WFT76637.1"/>
    </source>
</evidence>
<dbReference type="HAMAP" id="MF_01867">
    <property type="entry name" value="BshC"/>
    <property type="match status" value="1"/>
</dbReference>
<feature type="domain" description="Bacillithiol biosynthesis BshC N-terminal Rossmann-like" evidence="3">
    <location>
        <begin position="1"/>
        <end position="380"/>
    </location>
</feature>
<evidence type="ECO:0000259" key="4">
    <source>
        <dbReference type="Pfam" id="PF24850"/>
    </source>
</evidence>
<evidence type="ECO:0000313" key="6">
    <source>
        <dbReference type="Proteomes" id="UP001221597"/>
    </source>
</evidence>
<sequence>MRIDPVKLNQKNVLVNDYFHHYKNVEDKFEYNPHHEDTLRKRADYVQERTYNRDGLADTLTEMNEQWGAPSRTFTSIEKLRDNKTMAVVAGQQAGLLTGPLYTVHKIISVIQLAKQQEKQLGTPVAPVFWIAGEDHDFAEINHVMMKSEQRMKKIQLQLQADQKASVSDLPFDREAVDSWLQKVFAEVKETEITRDFYQTVVRHMHQSSSYSEFFARLLYQLFSEEGLIIVDAHHQSIRQLESGYFEQMIDENETIAAGVSAAIQRNRQQGYPVSLDSEADDAHLFYHHRGERVLLTRNEEGTFHGKKNEVEKTKAELLQIARETPWQLSNNVVTRPLMQEFLFPVLSFIGGPGEISYWSVLKPAFQALELQMPPVYPRLSFTLIDRKAEASLAELQLDVKQVLERGTASEKVKWLAATSNPPIERISEQVKHEMEDIHQPLREKASELGPDLEALAEKNLGYLKQMVEFLEHRMLQSIEEKYEHEMKTFKELDLLLHPEGGLQERVWSITPWVNTYGMDVFKRINDHHLSFTHTHYVVYV</sequence>
<dbReference type="InterPro" id="IPR055398">
    <property type="entry name" value="Rossmann-like_BshC"/>
</dbReference>
<dbReference type="InterPro" id="IPR055399">
    <property type="entry name" value="CC_BshC"/>
</dbReference>
<gene>
    <name evidence="2 5" type="primary">bshC</name>
    <name evidence="5" type="ORF">P9989_09875</name>
</gene>
<reference evidence="5 6" key="1">
    <citation type="submission" date="2023-04" db="EMBL/GenBank/DDBJ databases">
        <title>Genome sequence of Halobacillus naozhouensis KACC 21980.</title>
        <authorList>
            <person name="Kim S."/>
            <person name="Heo J."/>
            <person name="Kwon S.-W."/>
        </authorList>
    </citation>
    <scope>NUCLEOTIDE SEQUENCE [LARGE SCALE GENOMIC DNA]</scope>
    <source>
        <strain evidence="5 6">KCTC 13234</strain>
    </source>
</reference>
<comment type="function">
    <text evidence="2">Involved in bacillithiol (BSH) biosynthesis. May catalyze the last step of the pathway, the addition of cysteine to glucosamine malate (GlcN-Mal) to generate BSH.</text>
</comment>
<dbReference type="Pfam" id="PF24850">
    <property type="entry name" value="CC_BshC"/>
    <property type="match status" value="1"/>
</dbReference>
<feature type="domain" description="Bacillithiol biosynthesis BshC C-terminal coiled-coil" evidence="4">
    <location>
        <begin position="382"/>
        <end position="540"/>
    </location>
</feature>
<dbReference type="NCBIfam" id="TIGR03998">
    <property type="entry name" value="thiol_BshC"/>
    <property type="match status" value="1"/>
</dbReference>
<dbReference type="EC" id="6.-.-.-" evidence="2"/>
<dbReference type="RefSeq" id="WP_283078586.1">
    <property type="nucleotide sequence ID" value="NZ_CP121671.1"/>
</dbReference>
<name>A0ABY8J2B2_9BACI</name>
<comment type="similarity">
    <text evidence="2">Belongs to the BshC family.</text>
</comment>
<evidence type="ECO:0000256" key="1">
    <source>
        <dbReference type="ARBA" id="ARBA00022598"/>
    </source>
</evidence>
<evidence type="ECO:0000256" key="2">
    <source>
        <dbReference type="HAMAP-Rule" id="MF_01867"/>
    </source>
</evidence>
<dbReference type="InterPro" id="IPR011199">
    <property type="entry name" value="Bacillithiol_biosynth_BshC"/>
</dbReference>